<keyword evidence="1" id="KW-0812">Transmembrane</keyword>
<sequence length="64" mass="7419">MDFSFVSLIFLFFFPQLYKILISLLIFSLPIKANKLSHGVQHAYMCFNSLVMDSWPPILSCNCK</sequence>
<name>A0AAV5JW13_9ROSI</name>
<dbReference type="Proteomes" id="UP001054252">
    <property type="component" value="Unassembled WGS sequence"/>
</dbReference>
<keyword evidence="1" id="KW-0472">Membrane</keyword>
<keyword evidence="3" id="KW-1185">Reference proteome</keyword>
<dbReference type="EMBL" id="BPVZ01000051">
    <property type="protein sequence ID" value="GKV18848.1"/>
    <property type="molecule type" value="Genomic_DNA"/>
</dbReference>
<evidence type="ECO:0000313" key="2">
    <source>
        <dbReference type="EMBL" id="GKV18848.1"/>
    </source>
</evidence>
<protein>
    <submittedName>
        <fullName evidence="2">Uncharacterized protein</fullName>
    </submittedName>
</protein>
<proteinExistence type="predicted"/>
<evidence type="ECO:0000256" key="1">
    <source>
        <dbReference type="SAM" id="Phobius"/>
    </source>
</evidence>
<keyword evidence="1" id="KW-1133">Transmembrane helix</keyword>
<accession>A0AAV5JW13</accession>
<evidence type="ECO:0000313" key="3">
    <source>
        <dbReference type="Proteomes" id="UP001054252"/>
    </source>
</evidence>
<organism evidence="2 3">
    <name type="scientific">Rubroshorea leprosula</name>
    <dbReference type="NCBI Taxonomy" id="152421"/>
    <lineage>
        <taxon>Eukaryota</taxon>
        <taxon>Viridiplantae</taxon>
        <taxon>Streptophyta</taxon>
        <taxon>Embryophyta</taxon>
        <taxon>Tracheophyta</taxon>
        <taxon>Spermatophyta</taxon>
        <taxon>Magnoliopsida</taxon>
        <taxon>eudicotyledons</taxon>
        <taxon>Gunneridae</taxon>
        <taxon>Pentapetalae</taxon>
        <taxon>rosids</taxon>
        <taxon>malvids</taxon>
        <taxon>Malvales</taxon>
        <taxon>Dipterocarpaceae</taxon>
        <taxon>Rubroshorea</taxon>
    </lineage>
</organism>
<comment type="caution">
    <text evidence="2">The sequence shown here is derived from an EMBL/GenBank/DDBJ whole genome shotgun (WGS) entry which is preliminary data.</text>
</comment>
<feature type="transmembrane region" description="Helical" evidence="1">
    <location>
        <begin position="6"/>
        <end position="27"/>
    </location>
</feature>
<gene>
    <name evidence="2" type="ORF">SLEP1_g29174</name>
</gene>
<dbReference type="AlphaFoldDB" id="A0AAV5JW13"/>
<reference evidence="2 3" key="1">
    <citation type="journal article" date="2021" name="Commun. Biol.">
        <title>The genome of Shorea leprosula (Dipterocarpaceae) highlights the ecological relevance of drought in aseasonal tropical rainforests.</title>
        <authorList>
            <person name="Ng K.K.S."/>
            <person name="Kobayashi M.J."/>
            <person name="Fawcett J.A."/>
            <person name="Hatakeyama M."/>
            <person name="Paape T."/>
            <person name="Ng C.H."/>
            <person name="Ang C.C."/>
            <person name="Tnah L.H."/>
            <person name="Lee C.T."/>
            <person name="Nishiyama T."/>
            <person name="Sese J."/>
            <person name="O'Brien M.J."/>
            <person name="Copetti D."/>
            <person name="Mohd Noor M.I."/>
            <person name="Ong R.C."/>
            <person name="Putra M."/>
            <person name="Sireger I.Z."/>
            <person name="Indrioko S."/>
            <person name="Kosugi Y."/>
            <person name="Izuno A."/>
            <person name="Isagi Y."/>
            <person name="Lee S.L."/>
            <person name="Shimizu K.K."/>
        </authorList>
    </citation>
    <scope>NUCLEOTIDE SEQUENCE [LARGE SCALE GENOMIC DNA]</scope>
    <source>
        <strain evidence="2">214</strain>
    </source>
</reference>